<dbReference type="Proteomes" id="UP000827976">
    <property type="component" value="Chromosome 14"/>
</dbReference>
<gene>
    <name evidence="1" type="ORF">IHE45_14G050200</name>
</gene>
<sequence>MSIWSDDDTSALLQAAVEFRQTTGSPVSFSTIDDFMGILHGLLPSQLTPRQVYNKVRRLRRKASHCGKNQSKRLKLASKAFAPAETKPAGSDHEEDDKERVELEKVDAVVLQPYPFPFLKMGLEGMEKLMFEEVVKQGLVDKHILDELEKKWKDIFVKTLQLRSESFLLHDLSLKMLIDAIQKKYADL</sequence>
<accession>A0ACB7URJ3</accession>
<protein>
    <submittedName>
        <fullName evidence="1">GLABROUS1 enhancer-binding protein family protein</fullName>
    </submittedName>
</protein>
<comment type="caution">
    <text evidence="1">The sequence shown here is derived from an EMBL/GenBank/DDBJ whole genome shotgun (WGS) entry which is preliminary data.</text>
</comment>
<keyword evidence="2" id="KW-1185">Reference proteome</keyword>
<organism evidence="1 2">
    <name type="scientific">Dioscorea alata</name>
    <name type="common">Purple yam</name>
    <dbReference type="NCBI Taxonomy" id="55571"/>
    <lineage>
        <taxon>Eukaryota</taxon>
        <taxon>Viridiplantae</taxon>
        <taxon>Streptophyta</taxon>
        <taxon>Embryophyta</taxon>
        <taxon>Tracheophyta</taxon>
        <taxon>Spermatophyta</taxon>
        <taxon>Magnoliopsida</taxon>
        <taxon>Liliopsida</taxon>
        <taxon>Dioscoreales</taxon>
        <taxon>Dioscoreaceae</taxon>
        <taxon>Dioscorea</taxon>
    </lineage>
</organism>
<name>A0ACB7URJ3_DIOAL</name>
<evidence type="ECO:0000313" key="2">
    <source>
        <dbReference type="Proteomes" id="UP000827976"/>
    </source>
</evidence>
<evidence type="ECO:0000313" key="1">
    <source>
        <dbReference type="EMBL" id="KAH7663380.1"/>
    </source>
</evidence>
<proteinExistence type="predicted"/>
<reference evidence="2" key="1">
    <citation type="journal article" date="2022" name="Nat. Commun.">
        <title>Chromosome evolution and the genetic basis of agronomically important traits in greater yam.</title>
        <authorList>
            <person name="Bredeson J.V."/>
            <person name="Lyons J.B."/>
            <person name="Oniyinde I.O."/>
            <person name="Okereke N.R."/>
            <person name="Kolade O."/>
            <person name="Nnabue I."/>
            <person name="Nwadili C.O."/>
            <person name="Hribova E."/>
            <person name="Parker M."/>
            <person name="Nwogha J."/>
            <person name="Shu S."/>
            <person name="Carlson J."/>
            <person name="Kariba R."/>
            <person name="Muthemba S."/>
            <person name="Knop K."/>
            <person name="Barton G.J."/>
            <person name="Sherwood A.V."/>
            <person name="Lopez-Montes A."/>
            <person name="Asiedu R."/>
            <person name="Jamnadass R."/>
            <person name="Muchugi A."/>
            <person name="Goodstein D."/>
            <person name="Egesi C.N."/>
            <person name="Featherston J."/>
            <person name="Asfaw A."/>
            <person name="Simpson G.G."/>
            <person name="Dolezel J."/>
            <person name="Hendre P.S."/>
            <person name="Van Deynze A."/>
            <person name="Kumar P.L."/>
            <person name="Obidiegwu J.E."/>
            <person name="Bhattacharjee R."/>
            <person name="Rokhsar D.S."/>
        </authorList>
    </citation>
    <scope>NUCLEOTIDE SEQUENCE [LARGE SCALE GENOMIC DNA]</scope>
    <source>
        <strain evidence="2">cv. TDa95/00328</strain>
    </source>
</reference>
<dbReference type="EMBL" id="CM037024">
    <property type="protein sequence ID" value="KAH7663380.1"/>
    <property type="molecule type" value="Genomic_DNA"/>
</dbReference>